<accession>A0AAQ3Q423</accession>
<sequence length="128" mass="14773">MESSSDIRRLRFTASCTPLDVGSWWSSRRRTARFARLALVARDDDDDDGVDAWGLRLSRGIRGLWRRITKEKRRILRSATTRRSDGPYDPCTYAQNFDEGSAWAEPENLARSFSARFAVPSRKMEGLW</sequence>
<evidence type="ECO:0000313" key="2">
    <source>
        <dbReference type="Proteomes" id="UP001327560"/>
    </source>
</evidence>
<keyword evidence="2" id="KW-1185">Reference proteome</keyword>
<protein>
    <submittedName>
        <fullName evidence="1">Uncharacterized protein</fullName>
    </submittedName>
</protein>
<gene>
    <name evidence="1" type="ORF">Cni_G05736</name>
</gene>
<dbReference type="EMBL" id="CP136891">
    <property type="protein sequence ID" value="WOK97028.1"/>
    <property type="molecule type" value="Genomic_DNA"/>
</dbReference>
<proteinExistence type="predicted"/>
<dbReference type="Proteomes" id="UP001327560">
    <property type="component" value="Chromosome 2"/>
</dbReference>
<evidence type="ECO:0000313" key="1">
    <source>
        <dbReference type="EMBL" id="WOK97028.1"/>
    </source>
</evidence>
<organism evidence="1 2">
    <name type="scientific">Canna indica</name>
    <name type="common">Indian-shot</name>
    <dbReference type="NCBI Taxonomy" id="4628"/>
    <lineage>
        <taxon>Eukaryota</taxon>
        <taxon>Viridiplantae</taxon>
        <taxon>Streptophyta</taxon>
        <taxon>Embryophyta</taxon>
        <taxon>Tracheophyta</taxon>
        <taxon>Spermatophyta</taxon>
        <taxon>Magnoliopsida</taxon>
        <taxon>Liliopsida</taxon>
        <taxon>Zingiberales</taxon>
        <taxon>Cannaceae</taxon>
        <taxon>Canna</taxon>
    </lineage>
</organism>
<dbReference type="AlphaFoldDB" id="A0AAQ3Q423"/>
<name>A0AAQ3Q423_9LILI</name>
<dbReference type="PANTHER" id="PTHR33168">
    <property type="entry name" value="STRESS INDUCED PROTEIN-RELATED"/>
    <property type="match status" value="1"/>
</dbReference>
<reference evidence="1 2" key="1">
    <citation type="submission" date="2023-10" db="EMBL/GenBank/DDBJ databases">
        <title>Chromosome-scale genome assembly provides insights into flower coloration mechanisms of Canna indica.</title>
        <authorList>
            <person name="Li C."/>
        </authorList>
    </citation>
    <scope>NUCLEOTIDE SEQUENCE [LARGE SCALE GENOMIC DNA]</scope>
    <source>
        <tissue evidence="1">Flower</tissue>
    </source>
</reference>